<proteinExistence type="predicted"/>
<accession>A0A380W6C5</accession>
<dbReference type="RefSeq" id="WP_002718494.1">
    <property type="nucleotide sequence ID" value="NZ_UFSI01000001.1"/>
</dbReference>
<dbReference type="Proteomes" id="UP000254343">
    <property type="component" value="Unassembled WGS sequence"/>
</dbReference>
<evidence type="ECO:0000313" key="2">
    <source>
        <dbReference type="Proteomes" id="UP000254343"/>
    </source>
</evidence>
<protein>
    <submittedName>
        <fullName evidence="1">Uncharacterized protein</fullName>
    </submittedName>
</protein>
<reference evidence="1 2" key="1">
    <citation type="submission" date="2018-06" db="EMBL/GenBank/DDBJ databases">
        <authorList>
            <consortium name="Pathogen Informatics"/>
            <person name="Doyle S."/>
        </authorList>
    </citation>
    <scope>NUCLEOTIDE SEQUENCE [LARGE SCALE GENOMIC DNA]</scope>
    <source>
        <strain evidence="1 2">NCTC12722</strain>
    </source>
</reference>
<dbReference type="AlphaFoldDB" id="A0A380W6C5"/>
<evidence type="ECO:0000313" key="1">
    <source>
        <dbReference type="EMBL" id="SUU83715.1"/>
    </source>
</evidence>
<sequence length="76" mass="8769">MNASVGTKSYERYLFEYRFENAEWALEIVASSPDEAKERLKAISWAKYKGEIFAKITVPTNPVAGIIDRIRKSWNL</sequence>
<name>A0A380W6C5_AFIFE</name>
<dbReference type="EMBL" id="UIGB01000001">
    <property type="protein sequence ID" value="SUU83715.1"/>
    <property type="molecule type" value="Genomic_DNA"/>
</dbReference>
<organism evidence="1 2">
    <name type="scientific">Afipia felis</name>
    <name type="common">Cat scratch disease bacillus</name>
    <dbReference type="NCBI Taxonomy" id="1035"/>
    <lineage>
        <taxon>Bacteria</taxon>
        <taxon>Pseudomonadati</taxon>
        <taxon>Pseudomonadota</taxon>
        <taxon>Alphaproteobacteria</taxon>
        <taxon>Hyphomicrobiales</taxon>
        <taxon>Nitrobacteraceae</taxon>
        <taxon>Afipia</taxon>
    </lineage>
</organism>
<dbReference type="OrthoDB" id="8451130at2"/>
<gene>
    <name evidence="1" type="ORF">NCTC12722_00892</name>
</gene>